<accession>A0ABS0I7Y7</accession>
<dbReference type="EMBL" id="JADQDM010000011">
    <property type="protein sequence ID" value="MBF9223009.1"/>
    <property type="molecule type" value="Genomic_DNA"/>
</dbReference>
<reference evidence="1 2" key="1">
    <citation type="submission" date="2020-11" db="EMBL/GenBank/DDBJ databases">
        <authorList>
            <person name="Kim M.K."/>
        </authorList>
    </citation>
    <scope>NUCLEOTIDE SEQUENCE [LARGE SCALE GENOMIC DNA]</scope>
    <source>
        <strain evidence="1 2">BT662</strain>
    </source>
</reference>
<organism evidence="1 2">
    <name type="scientific">Hymenobacter ruricola</name>
    <dbReference type="NCBI Taxonomy" id="2791023"/>
    <lineage>
        <taxon>Bacteria</taxon>
        <taxon>Pseudomonadati</taxon>
        <taxon>Bacteroidota</taxon>
        <taxon>Cytophagia</taxon>
        <taxon>Cytophagales</taxon>
        <taxon>Hymenobacteraceae</taxon>
        <taxon>Hymenobacter</taxon>
    </lineage>
</organism>
<gene>
    <name evidence="1" type="ORF">I2H31_18040</name>
</gene>
<evidence type="ECO:0000313" key="1">
    <source>
        <dbReference type="EMBL" id="MBF9223009.1"/>
    </source>
</evidence>
<name>A0ABS0I7Y7_9BACT</name>
<keyword evidence="2" id="KW-1185">Reference proteome</keyword>
<protein>
    <submittedName>
        <fullName evidence="1">Toxin</fullName>
    </submittedName>
</protein>
<evidence type="ECO:0000313" key="2">
    <source>
        <dbReference type="Proteomes" id="UP000618931"/>
    </source>
</evidence>
<dbReference type="RefSeq" id="WP_196294456.1">
    <property type="nucleotide sequence ID" value="NZ_JADQDM010000011.1"/>
</dbReference>
<proteinExistence type="predicted"/>
<dbReference type="Proteomes" id="UP000618931">
    <property type="component" value="Unassembled WGS sequence"/>
</dbReference>
<comment type="caution">
    <text evidence="1">The sequence shown here is derived from an EMBL/GenBank/DDBJ whole genome shotgun (WGS) entry which is preliminary data.</text>
</comment>
<sequence length="106" mass="11842">MDTNAGGVSDGILIAPRPENRQALADLDITAQKRWQKIRDLKASDACQLLESDKPQEAAAGRTLWVFGVKVKKVEVYVKIQFGEHNDAPICISFHRALHKLIYLLS</sequence>